<keyword evidence="2" id="KW-0677">Repeat</keyword>
<dbReference type="InterPro" id="IPR001079">
    <property type="entry name" value="Galectin_CRD"/>
</dbReference>
<dbReference type="Pfam" id="PF00337">
    <property type="entry name" value="Gal-bind_lectin"/>
    <property type="match status" value="1"/>
</dbReference>
<proteinExistence type="predicted"/>
<dbReference type="InterPro" id="IPR044156">
    <property type="entry name" value="Galectin-like"/>
</dbReference>
<dbReference type="GO" id="GO:0030246">
    <property type="term" value="F:carbohydrate binding"/>
    <property type="evidence" value="ECO:0007669"/>
    <property type="project" value="UniProtKB-UniRule"/>
</dbReference>
<dbReference type="PROSITE" id="PS51304">
    <property type="entry name" value="GALECTIN"/>
    <property type="match status" value="1"/>
</dbReference>
<dbReference type="SMART" id="SM00908">
    <property type="entry name" value="Gal-bind_lectin"/>
    <property type="match status" value="1"/>
</dbReference>
<keyword evidence="1 3" id="KW-0430">Lectin</keyword>
<evidence type="ECO:0000256" key="1">
    <source>
        <dbReference type="ARBA" id="ARBA00022734"/>
    </source>
</evidence>
<sequence>MAVPPIYNPVIPCVHPIPGGMYPGRMLRIQGRVPPGAQRFAINLQCGPNTDPRDDIALHLNFRFVEMCVVRNHLSNMSWGAEETAGGMPLHANGETFEALVLCEPRALKVALNGVHFCEFPHRLQYQRISHLTVDGDVLVQFIGFEGAQPPPPANMYMSEPPVYGGYGAPPPAYGAPGYGPQQGYTAAAYESPTAAYGQTVQGGGRRGLGTGGAVALGAGALAAGGLAGYALAGGFSSDSAADDEVSAMAESVEFGGDDWAE</sequence>
<dbReference type="SUPFAM" id="SSF49899">
    <property type="entry name" value="Concanavalin A-like lectins/glucanases"/>
    <property type="match status" value="1"/>
</dbReference>
<feature type="region of interest" description="Disordered" evidence="4">
    <location>
        <begin position="240"/>
        <end position="262"/>
    </location>
</feature>
<organism evidence="6 7">
    <name type="scientific">Bombyx mandarina</name>
    <name type="common">Wild silk moth</name>
    <name type="synonym">Wild silkworm</name>
    <dbReference type="NCBI Taxonomy" id="7092"/>
    <lineage>
        <taxon>Eukaryota</taxon>
        <taxon>Metazoa</taxon>
        <taxon>Ecdysozoa</taxon>
        <taxon>Arthropoda</taxon>
        <taxon>Hexapoda</taxon>
        <taxon>Insecta</taxon>
        <taxon>Pterygota</taxon>
        <taxon>Neoptera</taxon>
        <taxon>Endopterygota</taxon>
        <taxon>Lepidoptera</taxon>
        <taxon>Glossata</taxon>
        <taxon>Ditrysia</taxon>
        <taxon>Bombycoidea</taxon>
        <taxon>Bombycidae</taxon>
        <taxon>Bombycinae</taxon>
        <taxon>Bombyx</taxon>
    </lineage>
</organism>
<dbReference type="OrthoDB" id="6251307at2759"/>
<protein>
    <recommendedName>
        <fullName evidence="3">Galectin</fullName>
    </recommendedName>
</protein>
<dbReference type="Gene3D" id="2.60.120.200">
    <property type="match status" value="1"/>
</dbReference>
<dbReference type="RefSeq" id="XP_028031252.1">
    <property type="nucleotide sequence ID" value="XM_028175451.1"/>
</dbReference>
<evidence type="ECO:0000256" key="2">
    <source>
        <dbReference type="ARBA" id="ARBA00022737"/>
    </source>
</evidence>
<evidence type="ECO:0000313" key="6">
    <source>
        <dbReference type="Proteomes" id="UP000504629"/>
    </source>
</evidence>
<reference evidence="7" key="1">
    <citation type="submission" date="2025-08" db="UniProtKB">
        <authorList>
            <consortium name="RefSeq"/>
        </authorList>
    </citation>
    <scope>IDENTIFICATION</scope>
    <source>
        <tissue evidence="7">Silk gland</tissue>
    </source>
</reference>
<evidence type="ECO:0000313" key="7">
    <source>
        <dbReference type="RefSeq" id="XP_028031252.1"/>
    </source>
</evidence>
<dbReference type="CDD" id="cd00070">
    <property type="entry name" value="GLECT"/>
    <property type="match status" value="1"/>
</dbReference>
<dbReference type="PANTHER" id="PTHR11346">
    <property type="entry name" value="GALECTIN"/>
    <property type="match status" value="1"/>
</dbReference>
<dbReference type="GeneID" id="114243831"/>
<dbReference type="Proteomes" id="UP000504629">
    <property type="component" value="Unplaced"/>
</dbReference>
<dbReference type="AlphaFoldDB" id="A0A6J2JQH8"/>
<keyword evidence="6" id="KW-1185">Reference proteome</keyword>
<gene>
    <name evidence="7" type="primary">LOC114243831</name>
</gene>
<dbReference type="KEGG" id="bman:114243831"/>
<dbReference type="SMART" id="SM00276">
    <property type="entry name" value="GLECT"/>
    <property type="match status" value="1"/>
</dbReference>
<name>A0A6J2JQH8_BOMMA</name>
<dbReference type="FunFam" id="2.60.120.200:FF:000124">
    <property type="entry name" value="Galectin-4"/>
    <property type="match status" value="1"/>
</dbReference>
<dbReference type="PANTHER" id="PTHR11346:SF176">
    <property type="entry name" value="32 KDA BETA-GALACTOSIDE-BINDING LECTIN LEC-3"/>
    <property type="match status" value="1"/>
</dbReference>
<evidence type="ECO:0000259" key="5">
    <source>
        <dbReference type="PROSITE" id="PS51304"/>
    </source>
</evidence>
<dbReference type="GO" id="GO:0016936">
    <property type="term" value="F:galactoside binding"/>
    <property type="evidence" value="ECO:0007669"/>
    <property type="project" value="TreeGrafter"/>
</dbReference>
<feature type="domain" description="Galectin" evidence="5">
    <location>
        <begin position="13"/>
        <end position="146"/>
    </location>
</feature>
<evidence type="ECO:0000256" key="3">
    <source>
        <dbReference type="RuleBase" id="RU102079"/>
    </source>
</evidence>
<accession>A0A6J2JQH8</accession>
<evidence type="ECO:0000256" key="4">
    <source>
        <dbReference type="SAM" id="MobiDB-lite"/>
    </source>
</evidence>
<dbReference type="InterPro" id="IPR013320">
    <property type="entry name" value="ConA-like_dom_sf"/>
</dbReference>